<proteinExistence type="inferred from homology"/>
<dbReference type="PANTHER" id="PTHR11098:SF1">
    <property type="entry name" value="NICOTINATE PHOSPHORIBOSYLTRANSFERASE"/>
    <property type="match status" value="1"/>
</dbReference>
<keyword evidence="12" id="KW-0808">Transferase</keyword>
<protein>
    <recommendedName>
        <fullName evidence="3 8">Nicotinate phosphoribosyltransferase</fullName>
        <ecNumber evidence="3 8">6.3.4.21</ecNumber>
    </recommendedName>
</protein>
<dbReference type="GeneID" id="37030449"/>
<dbReference type="InterPro" id="IPR006406">
    <property type="entry name" value="Nic_PRibTrfase"/>
</dbReference>
<dbReference type="SUPFAM" id="SSF51690">
    <property type="entry name" value="Nicotinate/Quinolinate PRTase C-terminal domain-like"/>
    <property type="match status" value="1"/>
</dbReference>
<dbReference type="PANTHER" id="PTHR11098">
    <property type="entry name" value="NICOTINATE PHOSPHORIBOSYLTRANSFERASE"/>
    <property type="match status" value="1"/>
</dbReference>
<comment type="pathway">
    <text evidence="1 8">Cofactor biosynthesis; NAD(+) biosynthesis; nicotinate D-ribonucleotide from nicotinate: step 1/1.</text>
</comment>
<feature type="region of interest" description="Disordered" evidence="9">
    <location>
        <begin position="409"/>
        <end position="433"/>
    </location>
</feature>
<gene>
    <name evidence="12" type="ORF">BDZ90DRAFT_264126</name>
</gene>
<evidence type="ECO:0000256" key="9">
    <source>
        <dbReference type="SAM" id="MobiDB-lite"/>
    </source>
</evidence>
<dbReference type="Gene3D" id="3.20.140.10">
    <property type="entry name" value="nicotinate phosphoribosyltransferase"/>
    <property type="match status" value="1"/>
</dbReference>
<evidence type="ECO:0000256" key="1">
    <source>
        <dbReference type="ARBA" id="ARBA00004952"/>
    </source>
</evidence>
<keyword evidence="4" id="KW-0597">Phosphoprotein</keyword>
<dbReference type="EMBL" id="KZ819664">
    <property type="protein sequence ID" value="PWN28952.1"/>
    <property type="molecule type" value="Genomic_DNA"/>
</dbReference>
<dbReference type="InterPro" id="IPR040727">
    <property type="entry name" value="NAPRTase_N"/>
</dbReference>
<keyword evidence="13" id="KW-1185">Reference proteome</keyword>
<sequence>MASSKMASGGHNIRPVRSILDSDLYKFTMQQAILLSTLEDPPVSYRFTNRSKNMKFTRRCVEQIQRCIDGLSQLALSDEERNWLATRCPYFREEYLSHLAQFRFRPKEQVELRFVPDSDDEGRGDIELSVQGKWSEVILYEVPLMSIVSEMYFRIVDTDWKMEGQRTLAKEKARRLVKAGIRFSEFGSRRRRSYDSHKYCIEGLMAGQAQEESAAAHAASSSSSIANEGFSAPSQPSTAGALGKLLGTSNVHFAQLYDLTPMGTVAHEWTMAIAALEGYDHANLNSLQYWDQVYSSPSFVPNSPAHDLTIALTDTFSTSVFFGDLLSTNEGKEIAKRWRGLRQDSGDSKAFAWRARDVYNGLGVDPRSKVVIYSDGLDVDRCVDLQEYSREIGIGAGFGIGTFLTNDFRQSTPSPDDLQDPDGPPPSSDLPVSKPLNIVIKLSTVKDRAAVKISDELTKNTGDAHEIEMVKRRFGLTQEAMENGDQPAGVTGQEETVVKVGRRQGEEDDKVPVEDA</sequence>
<dbReference type="GO" id="GO:0005829">
    <property type="term" value="C:cytosol"/>
    <property type="evidence" value="ECO:0007669"/>
    <property type="project" value="TreeGrafter"/>
</dbReference>
<evidence type="ECO:0000256" key="8">
    <source>
        <dbReference type="RuleBase" id="RU003838"/>
    </source>
</evidence>
<dbReference type="InterPro" id="IPR007229">
    <property type="entry name" value="Nic_PRibTrfase-Fam"/>
</dbReference>
<keyword evidence="12" id="KW-0328">Glycosyltransferase</keyword>
<dbReference type="Pfam" id="PF17767">
    <property type="entry name" value="NAPRTase_N"/>
    <property type="match status" value="1"/>
</dbReference>
<evidence type="ECO:0000256" key="6">
    <source>
        <dbReference type="ARBA" id="ARBA00022642"/>
    </source>
</evidence>
<dbReference type="GO" id="GO:0016757">
    <property type="term" value="F:glycosyltransferase activity"/>
    <property type="evidence" value="ECO:0007669"/>
    <property type="project" value="UniProtKB-KW"/>
</dbReference>
<dbReference type="Proteomes" id="UP000245884">
    <property type="component" value="Unassembled WGS sequence"/>
</dbReference>
<dbReference type="UniPathway" id="UPA00253">
    <property type="reaction ID" value="UER00457"/>
</dbReference>
<dbReference type="GO" id="GO:0034355">
    <property type="term" value="P:NAD+ biosynthetic process via the salvage pathway"/>
    <property type="evidence" value="ECO:0007669"/>
    <property type="project" value="TreeGrafter"/>
</dbReference>
<comment type="similarity">
    <text evidence="2 8">Belongs to the NAPRTase family.</text>
</comment>
<dbReference type="InterPro" id="IPR041525">
    <property type="entry name" value="N/Namide_PRibTrfase"/>
</dbReference>
<accession>A0A316UUN9</accession>
<feature type="region of interest" description="Disordered" evidence="9">
    <location>
        <begin position="480"/>
        <end position="516"/>
    </location>
</feature>
<evidence type="ECO:0000256" key="5">
    <source>
        <dbReference type="ARBA" id="ARBA00022598"/>
    </source>
</evidence>
<evidence type="ECO:0000259" key="11">
    <source>
        <dbReference type="Pfam" id="PF17767"/>
    </source>
</evidence>
<dbReference type="SUPFAM" id="SSF54675">
    <property type="entry name" value="Nicotinate/Quinolinate PRTase N-terminal domain-like"/>
    <property type="match status" value="1"/>
</dbReference>
<comment type="catalytic activity">
    <reaction evidence="7 8">
        <text>5-phospho-alpha-D-ribose 1-diphosphate + nicotinate + ATP + H2O = nicotinate beta-D-ribonucleotide + ADP + phosphate + diphosphate</text>
        <dbReference type="Rhea" id="RHEA:36163"/>
        <dbReference type="ChEBI" id="CHEBI:15377"/>
        <dbReference type="ChEBI" id="CHEBI:30616"/>
        <dbReference type="ChEBI" id="CHEBI:32544"/>
        <dbReference type="ChEBI" id="CHEBI:33019"/>
        <dbReference type="ChEBI" id="CHEBI:43474"/>
        <dbReference type="ChEBI" id="CHEBI:57502"/>
        <dbReference type="ChEBI" id="CHEBI:58017"/>
        <dbReference type="ChEBI" id="CHEBI:456216"/>
        <dbReference type="EC" id="6.3.4.21"/>
    </reaction>
</comment>
<comment type="function">
    <text evidence="8">Catalyzes the synthesis of beta-nicotinate D-ribonucleotide from nicotinate and 5-phospho-D-ribose 1-phosphate at the expense of ATP.</text>
</comment>
<evidence type="ECO:0000259" key="10">
    <source>
        <dbReference type="Pfam" id="PF04095"/>
    </source>
</evidence>
<evidence type="ECO:0000256" key="4">
    <source>
        <dbReference type="ARBA" id="ARBA00022553"/>
    </source>
</evidence>
<evidence type="ECO:0000313" key="12">
    <source>
        <dbReference type="EMBL" id="PWN28952.1"/>
    </source>
</evidence>
<dbReference type="RefSeq" id="XP_025363564.1">
    <property type="nucleotide sequence ID" value="XM_025508626.1"/>
</dbReference>
<organism evidence="12 13">
    <name type="scientific">Jaminaea rosea</name>
    <dbReference type="NCBI Taxonomy" id="1569628"/>
    <lineage>
        <taxon>Eukaryota</taxon>
        <taxon>Fungi</taxon>
        <taxon>Dikarya</taxon>
        <taxon>Basidiomycota</taxon>
        <taxon>Ustilaginomycotina</taxon>
        <taxon>Exobasidiomycetes</taxon>
        <taxon>Microstromatales</taxon>
        <taxon>Microstromatales incertae sedis</taxon>
        <taxon>Jaminaea</taxon>
    </lineage>
</organism>
<dbReference type="EC" id="6.3.4.21" evidence="3 8"/>
<dbReference type="AlphaFoldDB" id="A0A316UUN9"/>
<feature type="domain" description="Nicotinate phosphoribosyltransferase N-terminal" evidence="11">
    <location>
        <begin position="20"/>
        <end position="149"/>
    </location>
</feature>
<keyword evidence="6 8" id="KW-0662">Pyridine nucleotide biosynthesis</keyword>
<dbReference type="STRING" id="1569628.A0A316UUN9"/>
<keyword evidence="5 8" id="KW-0436">Ligase</keyword>
<dbReference type="Pfam" id="PF04095">
    <property type="entry name" value="NAPRTase"/>
    <property type="match status" value="1"/>
</dbReference>
<name>A0A316UUN9_9BASI</name>
<comment type="PTM">
    <text evidence="8">Transiently phosphorylated on a His residue during the reaction cycle. Phosphorylation strongly increases the affinity for substrates and increases the rate of nicotinate D-ribonucleotide production. Dephosphorylation regenerates the low-affinity form of the enzyme, leading to product release.</text>
</comment>
<evidence type="ECO:0000256" key="7">
    <source>
        <dbReference type="ARBA" id="ARBA00048668"/>
    </source>
</evidence>
<dbReference type="GO" id="GO:0004516">
    <property type="term" value="F:nicotinate phosphoribosyltransferase activity"/>
    <property type="evidence" value="ECO:0007669"/>
    <property type="project" value="UniProtKB-UniRule"/>
</dbReference>
<dbReference type="OrthoDB" id="193380at2759"/>
<feature type="domain" description="Nicotinate/nicotinamide phosphoribosyltransferase" evidence="10">
    <location>
        <begin position="182"/>
        <end position="476"/>
    </location>
</feature>
<dbReference type="NCBIfam" id="TIGR01514">
    <property type="entry name" value="NAPRTase"/>
    <property type="match status" value="1"/>
</dbReference>
<reference evidence="12 13" key="1">
    <citation type="journal article" date="2018" name="Mol. Biol. Evol.">
        <title>Broad Genomic Sampling Reveals a Smut Pathogenic Ancestry of the Fungal Clade Ustilaginomycotina.</title>
        <authorList>
            <person name="Kijpornyongpan T."/>
            <person name="Mondo S.J."/>
            <person name="Barry K."/>
            <person name="Sandor L."/>
            <person name="Lee J."/>
            <person name="Lipzen A."/>
            <person name="Pangilinan J."/>
            <person name="LaButti K."/>
            <person name="Hainaut M."/>
            <person name="Henrissat B."/>
            <person name="Grigoriev I.V."/>
            <person name="Spatafora J.W."/>
            <person name="Aime M.C."/>
        </authorList>
    </citation>
    <scope>NUCLEOTIDE SEQUENCE [LARGE SCALE GENOMIC DNA]</scope>
    <source>
        <strain evidence="12 13">MCA 5214</strain>
    </source>
</reference>
<evidence type="ECO:0000256" key="3">
    <source>
        <dbReference type="ARBA" id="ARBA00013236"/>
    </source>
</evidence>
<evidence type="ECO:0000313" key="13">
    <source>
        <dbReference type="Proteomes" id="UP000245884"/>
    </source>
</evidence>
<evidence type="ECO:0000256" key="2">
    <source>
        <dbReference type="ARBA" id="ARBA00010897"/>
    </source>
</evidence>
<dbReference type="InterPro" id="IPR036068">
    <property type="entry name" value="Nicotinate_pribotase-like_C"/>
</dbReference>